<dbReference type="PANTHER" id="PTHR43639:SF1">
    <property type="entry name" value="SHORT-CHAIN DEHYDROGENASE_REDUCTASE FAMILY PROTEIN"/>
    <property type="match status" value="1"/>
</dbReference>
<dbReference type="InterPro" id="IPR036291">
    <property type="entry name" value="NAD(P)-bd_dom_sf"/>
</dbReference>
<dbReference type="AlphaFoldDB" id="A0A2T5MF49"/>
<name>A0A2T5MF49_9GAMM</name>
<protein>
    <submittedName>
        <fullName evidence="3">Pteridine reductase</fullName>
    </submittedName>
</protein>
<dbReference type="OrthoDB" id="9793499at2"/>
<evidence type="ECO:0000313" key="4">
    <source>
        <dbReference type="Proteomes" id="UP000244248"/>
    </source>
</evidence>
<dbReference type="Gene3D" id="3.40.50.720">
    <property type="entry name" value="NAD(P)-binding Rossmann-like Domain"/>
    <property type="match status" value="1"/>
</dbReference>
<keyword evidence="2" id="KW-0560">Oxidoreductase</keyword>
<dbReference type="GO" id="GO:0016491">
    <property type="term" value="F:oxidoreductase activity"/>
    <property type="evidence" value="ECO:0007669"/>
    <property type="project" value="UniProtKB-KW"/>
</dbReference>
<evidence type="ECO:0000256" key="1">
    <source>
        <dbReference type="ARBA" id="ARBA00006484"/>
    </source>
</evidence>
<reference evidence="3 4" key="1">
    <citation type="submission" date="2018-04" db="EMBL/GenBank/DDBJ databases">
        <title>Novel species isolated from glacier.</title>
        <authorList>
            <person name="Liu Q."/>
            <person name="Xin Y.-H."/>
        </authorList>
    </citation>
    <scope>NUCLEOTIDE SEQUENCE [LARGE SCALE GENOMIC DNA]</scope>
    <source>
        <strain evidence="3 4">GT1R17</strain>
    </source>
</reference>
<dbReference type="InterPro" id="IPR002347">
    <property type="entry name" value="SDR_fam"/>
</dbReference>
<accession>A0A2T5MF49</accession>
<dbReference type="PRINTS" id="PR00080">
    <property type="entry name" value="SDRFAMILY"/>
</dbReference>
<comment type="similarity">
    <text evidence="1">Belongs to the short-chain dehydrogenases/reductases (SDR) family.</text>
</comment>
<comment type="caution">
    <text evidence="3">The sequence shown here is derived from an EMBL/GenBank/DDBJ whole genome shotgun (WGS) entry which is preliminary data.</text>
</comment>
<keyword evidence="4" id="KW-1185">Reference proteome</keyword>
<evidence type="ECO:0000313" key="3">
    <source>
        <dbReference type="EMBL" id="PTU31205.1"/>
    </source>
</evidence>
<dbReference type="NCBIfam" id="NF006598">
    <property type="entry name" value="PRK09135.1"/>
    <property type="match status" value="1"/>
</dbReference>
<dbReference type="EMBL" id="QANS01000003">
    <property type="protein sequence ID" value="PTU31205.1"/>
    <property type="molecule type" value="Genomic_DNA"/>
</dbReference>
<dbReference type="RefSeq" id="WP_107939747.1">
    <property type="nucleotide sequence ID" value="NZ_QANS01000003.1"/>
</dbReference>
<dbReference type="FunFam" id="3.40.50.720:FF:000084">
    <property type="entry name" value="Short-chain dehydrogenase reductase"/>
    <property type="match status" value="1"/>
</dbReference>
<proteinExistence type="inferred from homology"/>
<dbReference type="PRINTS" id="PR00081">
    <property type="entry name" value="GDHRDH"/>
</dbReference>
<evidence type="ECO:0000256" key="2">
    <source>
        <dbReference type="ARBA" id="ARBA00023002"/>
    </source>
</evidence>
<dbReference type="PANTHER" id="PTHR43639">
    <property type="entry name" value="OXIDOREDUCTASE, SHORT-CHAIN DEHYDROGENASE/REDUCTASE FAMILY (AFU_ORTHOLOGUE AFUA_5G02870)"/>
    <property type="match status" value="1"/>
</dbReference>
<sequence length="245" mass="26225">MNPSKVALVTGAARRIGAAIVRELHAEGWNVVIHYRGSADEALALAAELEASRPQSAHTLQADLADADALINLAKKAHERWGRLDALVNNASVYYPTPFGQITAAQFDDLAASNVRAPLLLTQACAPLMSDGAAVVNIVDALAQRPARGFAAYHAAKSGLWTLTEAMALELAPRLRVNGVAPGHMLWPEYAEMSEEDQRRELSRVPLGRLGGAKEIARCVRFLLSDDAAYMTGAVLPVDGGLRLK</sequence>
<dbReference type="SUPFAM" id="SSF51735">
    <property type="entry name" value="NAD(P)-binding Rossmann-fold domains"/>
    <property type="match status" value="1"/>
</dbReference>
<organism evidence="3 4">
    <name type="scientific">Stenotrophobium rhamnosiphilum</name>
    <dbReference type="NCBI Taxonomy" id="2029166"/>
    <lineage>
        <taxon>Bacteria</taxon>
        <taxon>Pseudomonadati</taxon>
        <taxon>Pseudomonadota</taxon>
        <taxon>Gammaproteobacteria</taxon>
        <taxon>Nevskiales</taxon>
        <taxon>Nevskiaceae</taxon>
        <taxon>Stenotrophobium</taxon>
    </lineage>
</organism>
<dbReference type="Proteomes" id="UP000244248">
    <property type="component" value="Unassembled WGS sequence"/>
</dbReference>
<gene>
    <name evidence="3" type="ORF">CJD38_07585</name>
</gene>
<dbReference type="Pfam" id="PF13561">
    <property type="entry name" value="adh_short_C2"/>
    <property type="match status" value="1"/>
</dbReference>